<dbReference type="AlphaFoldDB" id="A0A1Q9F3Y6"/>
<dbReference type="EMBL" id="LSRX01000016">
    <property type="protein sequence ID" value="OLQ14390.1"/>
    <property type="molecule type" value="Genomic_DNA"/>
</dbReference>
<evidence type="ECO:0008006" key="3">
    <source>
        <dbReference type="Google" id="ProtNLM"/>
    </source>
</evidence>
<name>A0A1Q9F3Y6_SYMMI</name>
<proteinExistence type="predicted"/>
<comment type="caution">
    <text evidence="1">The sequence shown here is derived from an EMBL/GenBank/DDBJ whole genome shotgun (WGS) entry which is preliminary data.</text>
</comment>
<accession>A0A1Q9F3Y6</accession>
<organism evidence="1 2">
    <name type="scientific">Symbiodinium microadriaticum</name>
    <name type="common">Dinoflagellate</name>
    <name type="synonym">Zooxanthella microadriatica</name>
    <dbReference type="NCBI Taxonomy" id="2951"/>
    <lineage>
        <taxon>Eukaryota</taxon>
        <taxon>Sar</taxon>
        <taxon>Alveolata</taxon>
        <taxon>Dinophyceae</taxon>
        <taxon>Suessiales</taxon>
        <taxon>Symbiodiniaceae</taxon>
        <taxon>Symbiodinium</taxon>
    </lineage>
</organism>
<protein>
    <recommendedName>
        <fullName evidence="3">Apple domain-containing protein</fullName>
    </recommendedName>
</protein>
<dbReference type="Gene3D" id="3.50.4.10">
    <property type="entry name" value="Hepatocyte Growth Factor"/>
    <property type="match status" value="1"/>
</dbReference>
<reference evidence="1 2" key="1">
    <citation type="submission" date="2016-02" db="EMBL/GenBank/DDBJ databases">
        <title>Genome analysis of coral dinoflagellate symbionts highlights evolutionary adaptations to a symbiotic lifestyle.</title>
        <authorList>
            <person name="Aranda M."/>
            <person name="Li Y."/>
            <person name="Liew Y.J."/>
            <person name="Baumgarten S."/>
            <person name="Simakov O."/>
            <person name="Wilson M."/>
            <person name="Piel J."/>
            <person name="Ashoor H."/>
            <person name="Bougouffa S."/>
            <person name="Bajic V.B."/>
            <person name="Ryu T."/>
            <person name="Ravasi T."/>
            <person name="Bayer T."/>
            <person name="Micklem G."/>
            <person name="Kim H."/>
            <person name="Bhak J."/>
            <person name="Lajeunesse T.C."/>
            <person name="Voolstra C.R."/>
        </authorList>
    </citation>
    <scope>NUCLEOTIDE SEQUENCE [LARGE SCALE GENOMIC DNA]</scope>
    <source>
        <strain evidence="1 2">CCMP2467</strain>
    </source>
</reference>
<sequence length="228" mass="24373">MRFVYRHAGAHGIFVDLSTYGSAGCWDDNCRPVMDKYLASLNWAFAMLGVGLSSLGGIKTTNTLEVVFSAAWNTVLVAFRSLMTYATLISSITTVAGLHFGQDFGVCARACQQTQECTHWSFGALAGSTTCFLRKSDGGLEAESSFISGTKACAPSALSDASVAWKSATLSALRACDAGRSEDCPDLRIAADTDAFSEQFSEENFPLVAHNNRLLFSALEGAGERFRG</sequence>
<evidence type="ECO:0000313" key="2">
    <source>
        <dbReference type="Proteomes" id="UP000186817"/>
    </source>
</evidence>
<dbReference type="OrthoDB" id="421226at2759"/>
<dbReference type="SUPFAM" id="SSF57414">
    <property type="entry name" value="Hairpin loop containing domain-like"/>
    <property type="match status" value="1"/>
</dbReference>
<evidence type="ECO:0000313" key="1">
    <source>
        <dbReference type="EMBL" id="OLQ14390.1"/>
    </source>
</evidence>
<keyword evidence="2" id="KW-1185">Reference proteome</keyword>
<dbReference type="Proteomes" id="UP000186817">
    <property type="component" value="Unassembled WGS sequence"/>
</dbReference>
<gene>
    <name evidence="1" type="ORF">AK812_SmicGene1484</name>
</gene>